<evidence type="ECO:0000313" key="1">
    <source>
        <dbReference type="EMBL" id="KAK5626438.1"/>
    </source>
</evidence>
<gene>
    <name evidence="1" type="ORF">RRF57_002153</name>
</gene>
<dbReference type="AlphaFoldDB" id="A0AAN7Z480"/>
<evidence type="ECO:0000313" key="2">
    <source>
        <dbReference type="Proteomes" id="UP001305414"/>
    </source>
</evidence>
<dbReference type="EMBL" id="JAWHQM010000003">
    <property type="protein sequence ID" value="KAK5626438.1"/>
    <property type="molecule type" value="Genomic_DNA"/>
</dbReference>
<dbReference type="Proteomes" id="UP001305414">
    <property type="component" value="Unassembled WGS sequence"/>
</dbReference>
<proteinExistence type="predicted"/>
<comment type="caution">
    <text evidence="1">The sequence shown here is derived from an EMBL/GenBank/DDBJ whole genome shotgun (WGS) entry which is preliminary data.</text>
</comment>
<organism evidence="1 2">
    <name type="scientific">Xylaria bambusicola</name>
    <dbReference type="NCBI Taxonomy" id="326684"/>
    <lineage>
        <taxon>Eukaryota</taxon>
        <taxon>Fungi</taxon>
        <taxon>Dikarya</taxon>
        <taxon>Ascomycota</taxon>
        <taxon>Pezizomycotina</taxon>
        <taxon>Sordariomycetes</taxon>
        <taxon>Xylariomycetidae</taxon>
        <taxon>Xylariales</taxon>
        <taxon>Xylariaceae</taxon>
        <taxon>Xylaria</taxon>
    </lineage>
</organism>
<reference evidence="1 2" key="1">
    <citation type="submission" date="2023-10" db="EMBL/GenBank/DDBJ databases">
        <title>Draft genome sequence of Xylaria bambusicola isolate GMP-LS, the root and basal stem rot pathogen of sugarcane in Indonesia.</title>
        <authorList>
            <person name="Selvaraj P."/>
            <person name="Muralishankar V."/>
            <person name="Muruganantham S."/>
            <person name="Sp S."/>
            <person name="Haryani S."/>
            <person name="Lau K.J.X."/>
            <person name="Naqvi N.I."/>
        </authorList>
    </citation>
    <scope>NUCLEOTIDE SEQUENCE [LARGE SCALE GENOMIC DNA]</scope>
    <source>
        <strain evidence="1">GMP-LS</strain>
    </source>
</reference>
<name>A0AAN7Z480_9PEZI</name>
<sequence>MYGELKFTSEIPKLVAQVGTLTADPSLAVLVPRHVRDITEDPDYLGPEASSLSLVSMCS</sequence>
<protein>
    <submittedName>
        <fullName evidence="1">Uncharacterized protein</fullName>
    </submittedName>
</protein>
<accession>A0AAN7Z480</accession>
<keyword evidence="2" id="KW-1185">Reference proteome</keyword>